<dbReference type="AlphaFoldDB" id="A0A093W0A8"/>
<protein>
    <submittedName>
        <fullName evidence="2">Uncharacterized protein</fullName>
    </submittedName>
</protein>
<comment type="caution">
    <text evidence="2">The sequence shown here is derived from an EMBL/GenBank/DDBJ whole genome shotgun (WGS) entry which is preliminary data.</text>
</comment>
<dbReference type="EMBL" id="JPOX01000003">
    <property type="protein sequence ID" value="KFX52311.1"/>
    <property type="molecule type" value="Genomic_DNA"/>
</dbReference>
<accession>A0A093W0A8</accession>
<gene>
    <name evidence="2" type="ORF">GQ26_0032140</name>
</gene>
<name>A0A093W0A8_TALMA</name>
<evidence type="ECO:0000256" key="1">
    <source>
        <dbReference type="SAM" id="MobiDB-lite"/>
    </source>
</evidence>
<proteinExistence type="predicted"/>
<reference evidence="2" key="1">
    <citation type="journal article" date="2014" name="PLoS Genet.">
        <title>Signature Gene Expression Reveals Novel Clues to the Molecular Mechanisms of Dimorphic Transition in Penicillium marneffei.</title>
        <authorList>
            <person name="Yang E."/>
            <person name="Wang G."/>
            <person name="Cai J."/>
            <person name="Woo P.C."/>
            <person name="Lau S.K."/>
            <person name="Yuen K.-Y."/>
            <person name="Chow W.-N."/>
            <person name="Lin X."/>
        </authorList>
    </citation>
    <scope>NUCLEOTIDE SEQUENCE [LARGE SCALE GENOMIC DNA]</scope>
    <source>
        <strain evidence="2">PM1</strain>
    </source>
</reference>
<sequence>MPASQQEAPRPPPRHERATPPSALVQGRPERVYILIDRCEELVRDLYNTGFHAWDTFFTKYGMWYQRVHFHIHDRRQDIPQDVKTVLIKRLQILEAELKVAYSLVTSIHSLPKVMMKDMQNIEATFWPPHRIDMPGDPLAEFIVDDEVLEMLLRLP</sequence>
<evidence type="ECO:0000313" key="2">
    <source>
        <dbReference type="EMBL" id="KFX52311.1"/>
    </source>
</evidence>
<feature type="region of interest" description="Disordered" evidence="1">
    <location>
        <begin position="1"/>
        <end position="21"/>
    </location>
</feature>
<organism evidence="2">
    <name type="scientific">Talaromyces marneffei PM1</name>
    <dbReference type="NCBI Taxonomy" id="1077442"/>
    <lineage>
        <taxon>Eukaryota</taxon>
        <taxon>Fungi</taxon>
        <taxon>Dikarya</taxon>
        <taxon>Ascomycota</taxon>
        <taxon>Pezizomycotina</taxon>
        <taxon>Eurotiomycetes</taxon>
        <taxon>Eurotiomycetidae</taxon>
        <taxon>Eurotiales</taxon>
        <taxon>Trichocomaceae</taxon>
        <taxon>Talaromyces</taxon>
        <taxon>Talaromyces sect. Talaromyces</taxon>
    </lineage>
</organism>
<dbReference type="HOGENOM" id="CLU_1687251_0_0_1"/>